<accession>A0AAW1NQS7</accession>
<evidence type="ECO:0000256" key="2">
    <source>
        <dbReference type="PROSITE-ProRule" id="PRU00259"/>
    </source>
</evidence>
<sequence length="1302" mass="136900">MSQPGERKSSFAASFRKLFGRKSDARRKESGQIGQTRQAAVPVPGGSRHRGTSREETPVGRLQSGSQARASSISSDAPRDRSLSMRSSDGLAQQNSARSPMGPVPLRQPPQLSSLQPMTDSPATHGSIPRNSRPQASGQWGDDSYNTPRLSGHGSQDYSQDQHRSPLQPSFSTHMGRAQETHMQTLADGVTTLARRVVKAGNRRAKEDAILKLYAVISQAAWVTQRGLTEEWAAIFFGILQAGLGRFVKHTASIVVRPDKGFTDLVRTMAASILKSLALWIEKELLNVTAPERLSAVIDALESIIAETHKAQQTHDDRVPGIGIYPRMIPEDGFAEEDPASILDTNALHGVLDDASWSQFQDARAAGNRILETGNLGSLMDTASLEQMLTNGQGARGGMASGSGRRVPGSGRRRDGAPSILDTQNMTSTGAFDTQDLTQTFLESKGALRALCWLFKADQRDGWHAAASLTGSIASLGLQEISALNGAQLIKPLVWLLRTGDSGGKVAAMRALMFLSDDALCRSVLAREDKHLRALVRTLASGPAEAQWAAATTLAVIVADDPSTHWVLTQAGIVAGMVAVLKHPTAPLGVKADVTLGLKHLTASSQRNRDALININQGLAYLIPLLQSDSAEAQYNTARILRHLALGSVPQQSSHVLPAIVPLVEALKMSRPRVCFACAAALAMLTEGHPEVCEDIQRHGGIQALVALLSTGGGQGKKSAAEALQALAAENESCKIDIAAAGAIEPLTAMVRDGNLQQQAAAAGALQALAYCPSRGPAFAHTIATLDGLGPLVDVLEKGPVPMCCAAAGALCNLALACPQNQVEIVEAGAVPLLVQLLSVAQPDGQYSAAATLFNLASYSANVRDIIIAADAIPALVPLLAAESWYCRIVAAEVLALLLAAAPLGGLAQAAEALDPLAALLTLQHRPGAIEESHPPVAHLAYERNEDVIVMKGYKFARAKGAAAAAIGCMAAVDERVAEYAIQEPAIVEQLVAMLQSRSGCACRTAAATLADLAMVSRESCEALIQEPVLPGLVSLLERAVSASAHHQSAWGEAGTGLGLLDAVAVAQALRVFAALDEAAGDQIVSLGAVQPLVQLCKSRRSITGLGSPIPAAQLLIQLIQVSAAASSAVATADAEDLIHNLADEGEAEGLPDSLSAEVLAGRLQTDYWGFAITAKPSANLYILLQLPFDTLVPLEPSAPETHPDLGSLAKSKELDRSTAGKSADVRSARVREFLDKRAAKENNPLPNGLAPMGPSAGQCSLAPTHPRVQSSIDDGAAWAAAPEGASTPEVQRQILETWTEY</sequence>
<dbReference type="Proteomes" id="UP001465755">
    <property type="component" value="Unassembled WGS sequence"/>
</dbReference>
<feature type="compositionally biased region" description="Polar residues" evidence="3">
    <location>
        <begin position="84"/>
        <end position="98"/>
    </location>
</feature>
<protein>
    <submittedName>
        <fullName evidence="4">Uncharacterized protein</fullName>
    </submittedName>
</protein>
<evidence type="ECO:0000256" key="1">
    <source>
        <dbReference type="ARBA" id="ARBA00022786"/>
    </source>
</evidence>
<keyword evidence="1" id="KW-0833">Ubl conjugation pathway</keyword>
<dbReference type="EMBL" id="JALJOQ010000132">
    <property type="protein sequence ID" value="KAK9794964.1"/>
    <property type="molecule type" value="Genomic_DNA"/>
</dbReference>
<feature type="compositionally biased region" description="Basic and acidic residues" evidence="3">
    <location>
        <begin position="21"/>
        <end position="30"/>
    </location>
</feature>
<feature type="compositionally biased region" description="Low complexity" evidence="3">
    <location>
        <begin position="64"/>
        <end position="76"/>
    </location>
</feature>
<feature type="region of interest" description="Disordered" evidence="3">
    <location>
        <begin position="392"/>
        <end position="425"/>
    </location>
</feature>
<evidence type="ECO:0000313" key="5">
    <source>
        <dbReference type="Proteomes" id="UP001465755"/>
    </source>
</evidence>
<dbReference type="SMART" id="SM00185">
    <property type="entry name" value="ARM"/>
    <property type="match status" value="7"/>
</dbReference>
<dbReference type="Gene3D" id="1.25.10.10">
    <property type="entry name" value="Leucine-rich Repeat Variant"/>
    <property type="match status" value="4"/>
</dbReference>
<gene>
    <name evidence="4" type="ORF">WJX73_006109</name>
</gene>
<dbReference type="SUPFAM" id="SSF48371">
    <property type="entry name" value="ARM repeat"/>
    <property type="match status" value="2"/>
</dbReference>
<dbReference type="InterPro" id="IPR011989">
    <property type="entry name" value="ARM-like"/>
</dbReference>
<dbReference type="InterPro" id="IPR016024">
    <property type="entry name" value="ARM-type_fold"/>
</dbReference>
<proteinExistence type="predicted"/>
<feature type="compositionally biased region" description="Polar residues" evidence="3">
    <location>
        <begin position="110"/>
        <end position="173"/>
    </location>
</feature>
<feature type="region of interest" description="Disordered" evidence="3">
    <location>
        <begin position="1196"/>
        <end position="1269"/>
    </location>
</feature>
<feature type="repeat" description="ARM" evidence="2">
    <location>
        <begin position="829"/>
        <end position="871"/>
    </location>
</feature>
<evidence type="ECO:0000256" key="3">
    <source>
        <dbReference type="SAM" id="MobiDB-lite"/>
    </source>
</evidence>
<feature type="region of interest" description="Disordered" evidence="3">
    <location>
        <begin position="1"/>
        <end position="175"/>
    </location>
</feature>
<name>A0AAW1NQS7_9CHLO</name>
<dbReference type="Pfam" id="PF00514">
    <property type="entry name" value="Arm"/>
    <property type="match status" value="1"/>
</dbReference>
<evidence type="ECO:0000313" key="4">
    <source>
        <dbReference type="EMBL" id="KAK9794964.1"/>
    </source>
</evidence>
<comment type="caution">
    <text evidence="4">The sequence shown here is derived from an EMBL/GenBank/DDBJ whole genome shotgun (WGS) entry which is preliminary data.</text>
</comment>
<feature type="compositionally biased region" description="Basic and acidic residues" evidence="3">
    <location>
        <begin position="1211"/>
        <end position="1241"/>
    </location>
</feature>
<reference evidence="4 5" key="1">
    <citation type="journal article" date="2024" name="Nat. Commun.">
        <title>Phylogenomics reveals the evolutionary origins of lichenization in chlorophyte algae.</title>
        <authorList>
            <person name="Puginier C."/>
            <person name="Libourel C."/>
            <person name="Otte J."/>
            <person name="Skaloud P."/>
            <person name="Haon M."/>
            <person name="Grisel S."/>
            <person name="Petersen M."/>
            <person name="Berrin J.G."/>
            <person name="Delaux P.M."/>
            <person name="Dal Grande F."/>
            <person name="Keller J."/>
        </authorList>
    </citation>
    <scope>NUCLEOTIDE SEQUENCE [LARGE SCALE GENOMIC DNA]</scope>
    <source>
        <strain evidence="4 5">SAG 2036</strain>
    </source>
</reference>
<organism evidence="4 5">
    <name type="scientific">Symbiochloris irregularis</name>
    <dbReference type="NCBI Taxonomy" id="706552"/>
    <lineage>
        <taxon>Eukaryota</taxon>
        <taxon>Viridiplantae</taxon>
        <taxon>Chlorophyta</taxon>
        <taxon>core chlorophytes</taxon>
        <taxon>Trebouxiophyceae</taxon>
        <taxon>Trebouxiales</taxon>
        <taxon>Trebouxiaceae</taxon>
        <taxon>Symbiochloris</taxon>
    </lineage>
</organism>
<dbReference type="PANTHER" id="PTHR23315">
    <property type="entry name" value="U BOX DOMAIN-CONTAINING"/>
    <property type="match status" value="1"/>
</dbReference>
<feature type="repeat" description="ARM" evidence="2">
    <location>
        <begin position="700"/>
        <end position="742"/>
    </location>
</feature>
<dbReference type="InterPro" id="IPR000225">
    <property type="entry name" value="Armadillo"/>
</dbReference>
<keyword evidence="5" id="KW-1185">Reference proteome</keyword>
<dbReference type="PANTHER" id="PTHR23315:SF7">
    <property type="entry name" value="U-BOX DOMAIN-CONTAINING PROTEIN 4"/>
    <property type="match status" value="1"/>
</dbReference>
<dbReference type="PROSITE" id="PS50176">
    <property type="entry name" value="ARM_REPEAT"/>
    <property type="match status" value="2"/>
</dbReference>